<keyword evidence="2" id="KW-0812">Transmembrane</keyword>
<proteinExistence type="predicted"/>
<evidence type="ECO:0000313" key="6">
    <source>
        <dbReference type="Proteomes" id="UP000199561"/>
    </source>
</evidence>
<evidence type="ECO:0000256" key="2">
    <source>
        <dbReference type="ARBA" id="ARBA00022692"/>
    </source>
</evidence>
<dbReference type="EMBL" id="FOUF01000015">
    <property type="protein sequence ID" value="SFM39618.1"/>
    <property type="molecule type" value="Genomic_DNA"/>
</dbReference>
<dbReference type="PANTHER" id="PTHR10361">
    <property type="entry name" value="SODIUM-BILE ACID COTRANSPORTER"/>
    <property type="match status" value="1"/>
</dbReference>
<gene>
    <name evidence="5" type="ORF">SAMN05421880_11530</name>
</gene>
<evidence type="ECO:0000256" key="3">
    <source>
        <dbReference type="ARBA" id="ARBA00022989"/>
    </source>
</evidence>
<dbReference type="STRING" id="52442.SAMN05421880_11530"/>
<dbReference type="RefSeq" id="WP_090669029.1">
    <property type="nucleotide sequence ID" value="NZ_FOUF01000015.1"/>
</dbReference>
<name>A0A1I4QHP7_9PROT</name>
<protein>
    <submittedName>
        <fullName evidence="5">Bile acid:Na+ symporter, BASS family</fullName>
    </submittedName>
</protein>
<reference evidence="5 6" key="1">
    <citation type="submission" date="2016-10" db="EMBL/GenBank/DDBJ databases">
        <authorList>
            <person name="de Groot N.N."/>
        </authorList>
    </citation>
    <scope>NUCLEOTIDE SEQUENCE [LARGE SCALE GENOMIC DNA]</scope>
    <source>
        <strain evidence="5 6">Nm146</strain>
    </source>
</reference>
<dbReference type="GO" id="GO:0016020">
    <property type="term" value="C:membrane"/>
    <property type="evidence" value="ECO:0007669"/>
    <property type="project" value="UniProtKB-SubCell"/>
</dbReference>
<evidence type="ECO:0000256" key="1">
    <source>
        <dbReference type="ARBA" id="ARBA00004141"/>
    </source>
</evidence>
<dbReference type="InterPro" id="IPR004710">
    <property type="entry name" value="Bilac:Na_transpt"/>
</dbReference>
<dbReference type="InterPro" id="IPR002657">
    <property type="entry name" value="BilAc:Na_symport/Acr3"/>
</dbReference>
<sequence length="316" mass="33951">MLQRLTLLFPLWTILASIFALFWPEWWAPLNQGSLMVLILAFIMLCMGLTLSFDDFQRIVHMPKAVAIGFVAQYTIMPLLAWGIAYTLGLPPHFAVGLILVGCCPGGTASNLVTYIAKADVALSVIMTVCSTLAAVILTPLLTELFAGALVPVDTWMLFKQTFQVVIIPVVLGVLLNRWAPTLVQRVIPLAPLLSVLGVCVICAVVFAANAESILKHGSELILAAALLHGGGFLLGYQLARIVGYSNQSARTISVEVGMQNSGLAIVLAKQAFPLLPLAPVVGAVSAVMHSILGSLLAVRWRIRLPQHTVPSNKQK</sequence>
<keyword evidence="6" id="KW-1185">Reference proteome</keyword>
<dbReference type="AlphaFoldDB" id="A0A1I4QHP7"/>
<evidence type="ECO:0000313" key="5">
    <source>
        <dbReference type="EMBL" id="SFM39618.1"/>
    </source>
</evidence>
<dbReference type="Pfam" id="PF01758">
    <property type="entry name" value="SBF"/>
    <property type="match status" value="1"/>
</dbReference>
<accession>A0A1I4QHP7</accession>
<organism evidence="5 6">
    <name type="scientific">Nitrosomonas nitrosa</name>
    <dbReference type="NCBI Taxonomy" id="52442"/>
    <lineage>
        <taxon>Bacteria</taxon>
        <taxon>Pseudomonadati</taxon>
        <taxon>Pseudomonadota</taxon>
        <taxon>Betaproteobacteria</taxon>
        <taxon>Nitrosomonadales</taxon>
        <taxon>Nitrosomonadaceae</taxon>
        <taxon>Nitrosomonas</taxon>
    </lineage>
</organism>
<dbReference type="Proteomes" id="UP000199561">
    <property type="component" value="Unassembled WGS sequence"/>
</dbReference>
<keyword evidence="4" id="KW-0472">Membrane</keyword>
<dbReference type="PANTHER" id="PTHR10361:SF28">
    <property type="entry name" value="P3 PROTEIN-RELATED"/>
    <property type="match status" value="1"/>
</dbReference>
<keyword evidence="3" id="KW-1133">Transmembrane helix</keyword>
<dbReference type="Gene3D" id="1.20.1530.20">
    <property type="match status" value="1"/>
</dbReference>
<dbReference type="InterPro" id="IPR038770">
    <property type="entry name" value="Na+/solute_symporter_sf"/>
</dbReference>
<evidence type="ECO:0000256" key="4">
    <source>
        <dbReference type="ARBA" id="ARBA00023136"/>
    </source>
</evidence>
<comment type="subcellular location">
    <subcellularLocation>
        <location evidence="1">Membrane</location>
        <topology evidence="1">Multi-pass membrane protein</topology>
    </subcellularLocation>
</comment>